<sequence>MTMCRKCGAQKRRWPRSCSRCPARSDRGDAAADAAELVVETGLLAWVVRGIVSVVRLALRALG</sequence>
<dbReference type="AlphaFoldDB" id="A0A918F227"/>
<evidence type="ECO:0000313" key="2">
    <source>
        <dbReference type="Proteomes" id="UP000656732"/>
    </source>
</evidence>
<protein>
    <submittedName>
        <fullName evidence="1">Uncharacterized protein</fullName>
    </submittedName>
</protein>
<dbReference type="Proteomes" id="UP000656732">
    <property type="component" value="Unassembled WGS sequence"/>
</dbReference>
<comment type="caution">
    <text evidence="1">The sequence shown here is derived from an EMBL/GenBank/DDBJ whole genome shotgun (WGS) entry which is preliminary data.</text>
</comment>
<reference evidence="1" key="2">
    <citation type="submission" date="2020-09" db="EMBL/GenBank/DDBJ databases">
        <authorList>
            <person name="Sun Q."/>
            <person name="Ohkuma M."/>
        </authorList>
    </citation>
    <scope>NUCLEOTIDE SEQUENCE</scope>
    <source>
        <strain evidence="1">JCM 4403</strain>
    </source>
</reference>
<gene>
    <name evidence="1" type="ORF">GCM10010280_56000</name>
</gene>
<keyword evidence="2" id="KW-1185">Reference proteome</keyword>
<proteinExistence type="predicted"/>
<dbReference type="EMBL" id="BMTU01000014">
    <property type="protein sequence ID" value="GGR00848.1"/>
    <property type="molecule type" value="Genomic_DNA"/>
</dbReference>
<organism evidence="1 2">
    <name type="scientific">Streptomyces pilosus</name>
    <dbReference type="NCBI Taxonomy" id="28893"/>
    <lineage>
        <taxon>Bacteria</taxon>
        <taxon>Bacillati</taxon>
        <taxon>Actinomycetota</taxon>
        <taxon>Actinomycetes</taxon>
        <taxon>Kitasatosporales</taxon>
        <taxon>Streptomycetaceae</taxon>
        <taxon>Streptomyces</taxon>
    </lineage>
</organism>
<accession>A0A918F227</accession>
<reference evidence="1" key="1">
    <citation type="journal article" date="2014" name="Int. J. Syst. Evol. Microbiol.">
        <title>Complete genome sequence of Corynebacterium casei LMG S-19264T (=DSM 44701T), isolated from a smear-ripened cheese.</title>
        <authorList>
            <consortium name="US DOE Joint Genome Institute (JGI-PGF)"/>
            <person name="Walter F."/>
            <person name="Albersmeier A."/>
            <person name="Kalinowski J."/>
            <person name="Ruckert C."/>
        </authorList>
    </citation>
    <scope>NUCLEOTIDE SEQUENCE</scope>
    <source>
        <strain evidence="1">JCM 4403</strain>
    </source>
</reference>
<name>A0A918F227_9ACTN</name>
<evidence type="ECO:0000313" key="1">
    <source>
        <dbReference type="EMBL" id="GGR00848.1"/>
    </source>
</evidence>